<evidence type="ECO:0000256" key="3">
    <source>
        <dbReference type="ARBA" id="ARBA00022989"/>
    </source>
</evidence>
<evidence type="ECO:0000313" key="6">
    <source>
        <dbReference type="EMBL" id="QHI37526.1"/>
    </source>
</evidence>
<keyword evidence="2 5" id="KW-0812">Transmembrane</keyword>
<evidence type="ECO:0000256" key="5">
    <source>
        <dbReference type="SAM" id="Phobius"/>
    </source>
</evidence>
<evidence type="ECO:0008006" key="8">
    <source>
        <dbReference type="Google" id="ProtNLM"/>
    </source>
</evidence>
<name>A0A7L4ZMU6_9FLAO</name>
<dbReference type="RefSeq" id="WP_160130146.1">
    <property type="nucleotide sequence ID" value="NZ_CP019288.1"/>
</dbReference>
<evidence type="ECO:0000256" key="2">
    <source>
        <dbReference type="ARBA" id="ARBA00022692"/>
    </source>
</evidence>
<evidence type="ECO:0000313" key="7">
    <source>
        <dbReference type="Proteomes" id="UP000464657"/>
    </source>
</evidence>
<protein>
    <recommendedName>
        <fullName evidence="8">Holin family protein</fullName>
    </recommendedName>
</protein>
<comment type="subcellular location">
    <subcellularLocation>
        <location evidence="1">Membrane</location>
        <topology evidence="1">Multi-pass membrane protein</topology>
    </subcellularLocation>
</comment>
<evidence type="ECO:0000256" key="4">
    <source>
        <dbReference type="ARBA" id="ARBA00023136"/>
    </source>
</evidence>
<reference evidence="6 7" key="1">
    <citation type="journal article" date="2013" name="Int. J. Syst. Evol. Microbiol.">
        <title>Kordia antarctica sp. nov., isolated from Antarctic seawater.</title>
        <authorList>
            <person name="Baek K."/>
            <person name="Choi A."/>
            <person name="Kang I."/>
            <person name="Lee K."/>
            <person name="Cho J.C."/>
        </authorList>
    </citation>
    <scope>NUCLEOTIDE SEQUENCE [LARGE SCALE GENOMIC DNA]</scope>
    <source>
        <strain evidence="6 7">IMCC3317</strain>
    </source>
</reference>
<accession>A0A7L4ZMU6</accession>
<dbReference type="Proteomes" id="UP000464657">
    <property type="component" value="Chromosome"/>
</dbReference>
<gene>
    <name evidence="6" type="ORF">IMCC3317_29050</name>
</gene>
<keyword evidence="4 5" id="KW-0472">Membrane</keyword>
<evidence type="ECO:0000256" key="1">
    <source>
        <dbReference type="ARBA" id="ARBA00004141"/>
    </source>
</evidence>
<dbReference type="AlphaFoldDB" id="A0A7L4ZMU6"/>
<dbReference type="GO" id="GO:0016020">
    <property type="term" value="C:membrane"/>
    <property type="evidence" value="ECO:0007669"/>
    <property type="project" value="UniProtKB-SubCell"/>
</dbReference>
<feature type="transmembrane region" description="Helical" evidence="5">
    <location>
        <begin position="7"/>
        <end position="39"/>
    </location>
</feature>
<dbReference type="EMBL" id="CP019288">
    <property type="protein sequence ID" value="QHI37526.1"/>
    <property type="molecule type" value="Genomic_DNA"/>
</dbReference>
<keyword evidence="7" id="KW-1185">Reference proteome</keyword>
<feature type="transmembrane region" description="Helical" evidence="5">
    <location>
        <begin position="59"/>
        <end position="77"/>
    </location>
</feature>
<dbReference type="OrthoDB" id="796975at2"/>
<sequence length="161" mass="18571">MEKIKPYLFWVFALIAPIASIMLTIGFLIIVDFITGAYASYKKKIPITSKRIGNTVSKFFIYNLVVLSAFLLEKYIVKEIPFQRIITGFIAIAEIKSILENFNKIYGINPFKALVNLIKKKSFEGLEETINILVNDKEKHLKTQKNELEKNENSEKSIDYK</sequence>
<proteinExistence type="predicted"/>
<organism evidence="6 7">
    <name type="scientific">Kordia antarctica</name>
    <dbReference type="NCBI Taxonomy" id="1218801"/>
    <lineage>
        <taxon>Bacteria</taxon>
        <taxon>Pseudomonadati</taxon>
        <taxon>Bacteroidota</taxon>
        <taxon>Flavobacteriia</taxon>
        <taxon>Flavobacteriales</taxon>
        <taxon>Flavobacteriaceae</taxon>
        <taxon>Kordia</taxon>
    </lineage>
</organism>
<dbReference type="Pfam" id="PF05105">
    <property type="entry name" value="Phage_holin_4_1"/>
    <property type="match status" value="1"/>
</dbReference>
<dbReference type="InterPro" id="IPR006480">
    <property type="entry name" value="Phage_holin_4_1"/>
</dbReference>
<dbReference type="KEGG" id="kan:IMCC3317_29050"/>
<keyword evidence="3 5" id="KW-1133">Transmembrane helix</keyword>